<dbReference type="KEGG" id="ovi:T265_03560"/>
<organism evidence="1 2">
    <name type="scientific">Opisthorchis viverrini</name>
    <name type="common">Southeast Asian liver fluke</name>
    <dbReference type="NCBI Taxonomy" id="6198"/>
    <lineage>
        <taxon>Eukaryota</taxon>
        <taxon>Metazoa</taxon>
        <taxon>Spiralia</taxon>
        <taxon>Lophotrochozoa</taxon>
        <taxon>Platyhelminthes</taxon>
        <taxon>Trematoda</taxon>
        <taxon>Digenea</taxon>
        <taxon>Opisthorchiida</taxon>
        <taxon>Opisthorchiata</taxon>
        <taxon>Opisthorchiidae</taxon>
        <taxon>Opisthorchis</taxon>
    </lineage>
</organism>
<evidence type="ECO:0000313" key="1">
    <source>
        <dbReference type="EMBL" id="KER29859.1"/>
    </source>
</evidence>
<dbReference type="Proteomes" id="UP000054324">
    <property type="component" value="Unassembled WGS sequence"/>
</dbReference>
<dbReference type="CTD" id="20317747"/>
<name>A0A075AHG8_OPIVI</name>
<dbReference type="GeneID" id="20317747"/>
<sequence>MVVHFLLDSAIFDRPKIESSCGLDHLTHPTHPPAHLVPSQLAVFFFSLLASSSSYGHLVETDLEERVGTRLIDLVTYNNAYMGLDGVDDMGSR</sequence>
<keyword evidence="2" id="KW-1185">Reference proteome</keyword>
<evidence type="ECO:0000313" key="2">
    <source>
        <dbReference type="Proteomes" id="UP000054324"/>
    </source>
</evidence>
<proteinExistence type="predicted"/>
<accession>A0A075AHG8</accession>
<gene>
    <name evidence="1" type="ORF">T265_03560</name>
</gene>
<reference evidence="1 2" key="1">
    <citation type="submission" date="2013-11" db="EMBL/GenBank/DDBJ databases">
        <title>Opisthorchis viverrini - life in the bile duct.</title>
        <authorList>
            <person name="Young N.D."/>
            <person name="Nagarajan N."/>
            <person name="Lin S.J."/>
            <person name="Korhonen P.K."/>
            <person name="Jex A.R."/>
            <person name="Hall R.S."/>
            <person name="Safavi-Hemami H."/>
            <person name="Kaewkong W."/>
            <person name="Bertrand D."/>
            <person name="Gao S."/>
            <person name="Seet Q."/>
            <person name="Wongkham S."/>
            <person name="Teh B.T."/>
            <person name="Wongkham C."/>
            <person name="Intapan P.M."/>
            <person name="Maleewong W."/>
            <person name="Yang X."/>
            <person name="Hu M."/>
            <person name="Wang Z."/>
            <person name="Hofmann A."/>
            <person name="Sternberg P.W."/>
            <person name="Tan P."/>
            <person name="Wang J."/>
            <person name="Gasser R.B."/>
        </authorList>
    </citation>
    <scope>NUCLEOTIDE SEQUENCE [LARGE SCALE GENOMIC DNA]</scope>
</reference>
<protein>
    <submittedName>
        <fullName evidence="1">Uncharacterized protein</fullName>
    </submittedName>
</protein>
<dbReference type="AlphaFoldDB" id="A0A075AHG8"/>
<dbReference type="RefSeq" id="XP_009166343.1">
    <property type="nucleotide sequence ID" value="XM_009168079.1"/>
</dbReference>
<dbReference type="EMBL" id="KL596670">
    <property type="protein sequence ID" value="KER29859.1"/>
    <property type="molecule type" value="Genomic_DNA"/>
</dbReference>